<dbReference type="OrthoDB" id="10261598at2759"/>
<keyword evidence="2" id="KW-0378">Hydrolase</keyword>
<dbReference type="PANTHER" id="PTHR10858">
    <property type="entry name" value="DEOXYRIBONUCLEASE II"/>
    <property type="match status" value="1"/>
</dbReference>
<dbReference type="EMBL" id="UXUI01007460">
    <property type="protein sequence ID" value="VDD87710.1"/>
    <property type="molecule type" value="Genomic_DNA"/>
</dbReference>
<evidence type="ECO:0000256" key="2">
    <source>
        <dbReference type="ARBA" id="ARBA00022801"/>
    </source>
</evidence>
<reference evidence="6" key="1">
    <citation type="submission" date="2017-02" db="UniProtKB">
        <authorList>
            <consortium name="WormBaseParasite"/>
        </authorList>
    </citation>
    <scope>IDENTIFICATION</scope>
</reference>
<reference evidence="4 5" key="2">
    <citation type="submission" date="2018-10" db="EMBL/GenBank/DDBJ databases">
        <authorList>
            <consortium name="Pathogen Informatics"/>
        </authorList>
    </citation>
    <scope>NUCLEOTIDE SEQUENCE [LARGE SCALE GENOMIC DNA]</scope>
</reference>
<organism evidence="6">
    <name type="scientific">Enterobius vermicularis</name>
    <name type="common">Human pinworm</name>
    <dbReference type="NCBI Taxonomy" id="51028"/>
    <lineage>
        <taxon>Eukaryota</taxon>
        <taxon>Metazoa</taxon>
        <taxon>Ecdysozoa</taxon>
        <taxon>Nematoda</taxon>
        <taxon>Chromadorea</taxon>
        <taxon>Rhabditida</taxon>
        <taxon>Spirurina</taxon>
        <taxon>Oxyuridomorpha</taxon>
        <taxon>Oxyuroidea</taxon>
        <taxon>Oxyuridae</taxon>
        <taxon>Enterobius</taxon>
    </lineage>
</organism>
<dbReference type="STRING" id="51028.A0A0N4UZS9"/>
<dbReference type="WBParaSite" id="EVEC_0000314501-mRNA-1">
    <property type="protein sequence ID" value="EVEC_0000314501-mRNA-1"/>
    <property type="gene ID" value="EVEC_0000314501"/>
</dbReference>
<dbReference type="CDD" id="cd09120">
    <property type="entry name" value="PLDc_DNaseII_1"/>
    <property type="match status" value="1"/>
</dbReference>
<dbReference type="InterPro" id="IPR004947">
    <property type="entry name" value="DNase_II"/>
</dbReference>
<evidence type="ECO:0000256" key="1">
    <source>
        <dbReference type="ARBA" id="ARBA00007527"/>
    </source>
</evidence>
<dbReference type="AlphaFoldDB" id="A0A0N4UZS9"/>
<gene>
    <name evidence="4" type="ORF">EVEC_LOCUS2853</name>
</gene>
<keyword evidence="5" id="KW-1185">Reference proteome</keyword>
<keyword evidence="3" id="KW-0812">Transmembrane</keyword>
<comment type="similarity">
    <text evidence="1">Belongs to the DNase II family.</text>
</comment>
<dbReference type="GO" id="GO:0006309">
    <property type="term" value="P:apoptotic DNA fragmentation"/>
    <property type="evidence" value="ECO:0007669"/>
    <property type="project" value="TreeGrafter"/>
</dbReference>
<sequence>MESIDNYYDEGDDEDNDDDGMVVQMVVTVVVLLFLSPLFVRQGSAVISCRNRYGTFIAYKLPKISAYGSLASGVSLYYADSNSLDWEDMEDISSSDSAIASTLEQYYSKVDDDLVCFSAFIIYTNYDFTNGNKSLRSSKSLIQQITFTPEQDIFYLLYNDEHPDGGKKDFKRGHAKGVVLFDADTGFFMVHSVPNFPSANSYEYPESGMRNGQSFLCITMNSKSLTGLAQHLYYIQPSIYASQLPTDFASLYPTLQKVIAMKPFEKRTSVYYSLQKLPSAGGVQFIGYGKYKKYGKDLYRDLVAVSLKETLYVETWLNGPGDLESSCDTKYKVFNVLSVNIDNFPFTNSKDHSKWAVTDDRYKPYICIGDINRQVSQTKRSGGTVCLKNGAMWKLFRNSIERIEECGKPARKNRKYYKYQKF</sequence>
<feature type="transmembrane region" description="Helical" evidence="3">
    <location>
        <begin position="20"/>
        <end position="40"/>
    </location>
</feature>
<evidence type="ECO:0000256" key="3">
    <source>
        <dbReference type="SAM" id="Phobius"/>
    </source>
</evidence>
<evidence type="ECO:0000313" key="4">
    <source>
        <dbReference type="EMBL" id="VDD87710.1"/>
    </source>
</evidence>
<dbReference type="PANTHER" id="PTHR10858:SF30">
    <property type="entry name" value="CELL-DEATH-RELATED NUCLEASE 7"/>
    <property type="match status" value="1"/>
</dbReference>
<evidence type="ECO:0000313" key="5">
    <source>
        <dbReference type="Proteomes" id="UP000274131"/>
    </source>
</evidence>
<name>A0A0N4UZS9_ENTVE</name>
<dbReference type="CDD" id="cd09121">
    <property type="entry name" value="PLDc_DNaseII_2"/>
    <property type="match status" value="1"/>
</dbReference>
<evidence type="ECO:0000313" key="6">
    <source>
        <dbReference type="WBParaSite" id="EVEC_0000314501-mRNA-1"/>
    </source>
</evidence>
<dbReference type="Proteomes" id="UP000274131">
    <property type="component" value="Unassembled WGS sequence"/>
</dbReference>
<protein>
    <submittedName>
        <fullName evidence="6">Deoxyribonuclease II</fullName>
    </submittedName>
</protein>
<proteinExistence type="inferred from homology"/>
<dbReference type="GO" id="GO:0004531">
    <property type="term" value="F:deoxyribonuclease II activity"/>
    <property type="evidence" value="ECO:0007669"/>
    <property type="project" value="InterPro"/>
</dbReference>
<keyword evidence="3" id="KW-0472">Membrane</keyword>
<keyword evidence="3" id="KW-1133">Transmembrane helix</keyword>
<accession>A0A0N4UZS9</accession>
<dbReference type="Pfam" id="PF03265">
    <property type="entry name" value="DNase_II"/>
    <property type="match status" value="2"/>
</dbReference>